<proteinExistence type="predicted"/>
<accession>W7XK80</accession>
<dbReference type="AlphaFoldDB" id="W7XK80"/>
<feature type="compositionally biased region" description="Acidic residues" evidence="1">
    <location>
        <begin position="467"/>
        <end position="476"/>
    </location>
</feature>
<evidence type="ECO:0000313" key="3">
    <source>
        <dbReference type="Proteomes" id="UP000009168"/>
    </source>
</evidence>
<evidence type="ECO:0000313" key="2">
    <source>
        <dbReference type="EMBL" id="EWS74684.1"/>
    </source>
</evidence>
<feature type="compositionally biased region" description="Basic and acidic residues" evidence="1">
    <location>
        <begin position="539"/>
        <end position="550"/>
    </location>
</feature>
<evidence type="ECO:0000256" key="1">
    <source>
        <dbReference type="SAM" id="MobiDB-lite"/>
    </source>
</evidence>
<feature type="compositionally biased region" description="Polar residues" evidence="1">
    <location>
        <begin position="255"/>
        <end position="277"/>
    </location>
</feature>
<feature type="region of interest" description="Disordered" evidence="1">
    <location>
        <begin position="530"/>
        <end position="592"/>
    </location>
</feature>
<feature type="compositionally biased region" description="Polar residues" evidence="1">
    <location>
        <begin position="569"/>
        <end position="592"/>
    </location>
</feature>
<dbReference type="InParanoid" id="W7XK80"/>
<feature type="region of interest" description="Disordered" evidence="1">
    <location>
        <begin position="163"/>
        <end position="208"/>
    </location>
</feature>
<dbReference type="RefSeq" id="XP_012652774.1">
    <property type="nucleotide sequence ID" value="XM_012797320.1"/>
</dbReference>
<feature type="region of interest" description="Disordered" evidence="1">
    <location>
        <begin position="255"/>
        <end position="348"/>
    </location>
</feature>
<feature type="region of interest" description="Disordered" evidence="1">
    <location>
        <begin position="106"/>
        <end position="151"/>
    </location>
</feature>
<dbReference type="KEGG" id="tet:TTHERM_000522379"/>
<keyword evidence="3" id="KW-1185">Reference proteome</keyword>
<feature type="compositionally biased region" description="Basic and acidic residues" evidence="1">
    <location>
        <begin position="558"/>
        <end position="568"/>
    </location>
</feature>
<feature type="region of interest" description="Disordered" evidence="1">
    <location>
        <begin position="420"/>
        <end position="439"/>
    </location>
</feature>
<reference evidence="3" key="1">
    <citation type="journal article" date="2006" name="PLoS Biol.">
        <title>Macronuclear genome sequence of the ciliate Tetrahymena thermophila, a model eukaryote.</title>
        <authorList>
            <person name="Eisen J.A."/>
            <person name="Coyne R.S."/>
            <person name="Wu M."/>
            <person name="Wu D."/>
            <person name="Thiagarajan M."/>
            <person name="Wortman J.R."/>
            <person name="Badger J.H."/>
            <person name="Ren Q."/>
            <person name="Amedeo P."/>
            <person name="Jones K.M."/>
            <person name="Tallon L.J."/>
            <person name="Delcher A.L."/>
            <person name="Salzberg S.L."/>
            <person name="Silva J.C."/>
            <person name="Haas B.J."/>
            <person name="Majoros W.H."/>
            <person name="Farzad M."/>
            <person name="Carlton J.M."/>
            <person name="Smith R.K. Jr."/>
            <person name="Garg J."/>
            <person name="Pearlman R.E."/>
            <person name="Karrer K.M."/>
            <person name="Sun L."/>
            <person name="Manning G."/>
            <person name="Elde N.C."/>
            <person name="Turkewitz A.P."/>
            <person name="Asai D.J."/>
            <person name="Wilkes D.E."/>
            <person name="Wang Y."/>
            <person name="Cai H."/>
            <person name="Collins K."/>
            <person name="Stewart B.A."/>
            <person name="Lee S.R."/>
            <person name="Wilamowska K."/>
            <person name="Weinberg Z."/>
            <person name="Ruzzo W.L."/>
            <person name="Wloga D."/>
            <person name="Gaertig J."/>
            <person name="Frankel J."/>
            <person name="Tsao C.-C."/>
            <person name="Gorovsky M.A."/>
            <person name="Keeling P.J."/>
            <person name="Waller R.F."/>
            <person name="Patron N.J."/>
            <person name="Cherry J.M."/>
            <person name="Stover N.A."/>
            <person name="Krieger C.J."/>
            <person name="del Toro C."/>
            <person name="Ryder H.F."/>
            <person name="Williamson S.C."/>
            <person name="Barbeau R.A."/>
            <person name="Hamilton E.P."/>
            <person name="Orias E."/>
        </authorList>
    </citation>
    <scope>NUCLEOTIDE SEQUENCE [LARGE SCALE GENOMIC DNA]</scope>
    <source>
        <strain evidence="3">SB210</strain>
    </source>
</reference>
<dbReference type="Proteomes" id="UP000009168">
    <property type="component" value="Unassembled WGS sequence"/>
</dbReference>
<feature type="compositionally biased region" description="Low complexity" evidence="1">
    <location>
        <begin position="173"/>
        <end position="189"/>
    </location>
</feature>
<feature type="compositionally biased region" description="Acidic residues" evidence="1">
    <location>
        <begin position="120"/>
        <end position="135"/>
    </location>
</feature>
<feature type="compositionally biased region" description="Low complexity" evidence="1">
    <location>
        <begin position="278"/>
        <end position="335"/>
    </location>
</feature>
<name>W7XK80_TETTS</name>
<protein>
    <submittedName>
        <fullName evidence="2">Cation channel family protein</fullName>
    </submittedName>
</protein>
<dbReference type="GeneID" id="24439373"/>
<feature type="region of interest" description="Disordered" evidence="1">
    <location>
        <begin position="449"/>
        <end position="477"/>
    </location>
</feature>
<sequence>MRLLIQKQQQILKQNLSKFENRAAQITYSLNKIQYLLIYNQENEQNKEFIKNEYKFLQSLVAQVGDDLNAFQDSAAVLRQISNNNAQLPNSQNTTNNIFGDEIKIEEEGEKEKDQNSESNYDDIEDDDEDDEYEDQQSQQKSNLHQGVITRKKNIEKDKIYSAYSRNRNGMHGSNNYSSSVSESQNYNGSSGGNKDYNSNSKQVRKKKYSEELRKKLIEELSKKKFSYRKICKKYNINYGTAYYLINSIQKDQADQNQQSNSVNVEPDNNQPQKIIQTGNNNEATSNTNNNSSNNNTSNSNNNNSNVNSINNGNNSENNSSNNNNNGKVTGGTTSVEKQNLPNQESGRAKYTEAFKQKLYIEQMSGLTYKDISDKNNLSYETCYYLISTIKTQVSKDQQLNRQLKAQIAQFKEQLMQNKANEVSSKATSNKQNAIPTTTTLTRAQQAILNGTSNPNEKKSDINPISIDDDDDEEEENQRINDEKKIIGQELNNNQNQKLKIEANQNLRSPNVLQEEDSANDSDHQIEIQQQEEQGSNVKQEHKLEQEFNHLNDQSSEQLKKQIKKNEQEQSQNGQNKDSQSSTKGGLSSDNE</sequence>
<organism evidence="2 3">
    <name type="scientific">Tetrahymena thermophila (strain SB210)</name>
    <dbReference type="NCBI Taxonomy" id="312017"/>
    <lineage>
        <taxon>Eukaryota</taxon>
        <taxon>Sar</taxon>
        <taxon>Alveolata</taxon>
        <taxon>Ciliophora</taxon>
        <taxon>Intramacronucleata</taxon>
        <taxon>Oligohymenophorea</taxon>
        <taxon>Hymenostomatida</taxon>
        <taxon>Tetrahymenina</taxon>
        <taxon>Tetrahymenidae</taxon>
        <taxon>Tetrahymena</taxon>
    </lineage>
</organism>
<feature type="compositionally biased region" description="Polar residues" evidence="1">
    <location>
        <begin position="336"/>
        <end position="346"/>
    </location>
</feature>
<gene>
    <name evidence="2" type="ORF">TTHERM_000522379</name>
</gene>
<dbReference type="EMBL" id="GG662717">
    <property type="protein sequence ID" value="EWS74684.1"/>
    <property type="molecule type" value="Genomic_DNA"/>
</dbReference>